<evidence type="ECO:0000256" key="11">
    <source>
        <dbReference type="SAM" id="SignalP"/>
    </source>
</evidence>
<evidence type="ECO:0000313" key="13">
    <source>
        <dbReference type="EMBL" id="CAD9273130.1"/>
    </source>
</evidence>
<dbReference type="GO" id="GO:0006508">
    <property type="term" value="P:proteolysis"/>
    <property type="evidence" value="ECO:0007669"/>
    <property type="project" value="UniProtKB-KW"/>
</dbReference>
<dbReference type="SUPFAM" id="SSF50630">
    <property type="entry name" value="Acid proteases"/>
    <property type="match status" value="1"/>
</dbReference>
<evidence type="ECO:0000259" key="12">
    <source>
        <dbReference type="PROSITE" id="PS51767"/>
    </source>
</evidence>
<evidence type="ECO:0000256" key="4">
    <source>
        <dbReference type="ARBA" id="ARBA00022692"/>
    </source>
</evidence>
<keyword evidence="3" id="KW-0645">Protease</keyword>
<feature type="region of interest" description="Disordered" evidence="9">
    <location>
        <begin position="653"/>
        <end position="683"/>
    </location>
</feature>
<evidence type="ECO:0000256" key="8">
    <source>
        <dbReference type="ARBA" id="ARBA00023136"/>
    </source>
</evidence>
<accession>A0A7S1UQG2</accession>
<dbReference type="Gene3D" id="2.40.70.10">
    <property type="entry name" value="Acid Proteases"/>
    <property type="match status" value="2"/>
</dbReference>
<dbReference type="EMBL" id="HBGK01003818">
    <property type="protein sequence ID" value="CAD9273130.1"/>
    <property type="molecule type" value="Transcribed_RNA"/>
</dbReference>
<organism evidence="13">
    <name type="scientific">Grammatophora oceanica</name>
    <dbReference type="NCBI Taxonomy" id="210454"/>
    <lineage>
        <taxon>Eukaryota</taxon>
        <taxon>Sar</taxon>
        <taxon>Stramenopiles</taxon>
        <taxon>Ochrophyta</taxon>
        <taxon>Bacillariophyta</taxon>
        <taxon>Fragilariophyceae</taxon>
        <taxon>Fragilariophycidae</taxon>
        <taxon>Rhabdonematales</taxon>
        <taxon>Grammatophoraceae</taxon>
        <taxon>Grammatophora</taxon>
    </lineage>
</organism>
<dbReference type="PANTHER" id="PTHR13683:SF375">
    <property type="entry name" value="PEPTIDASE A1 DOMAIN-CONTAINING PROTEIN"/>
    <property type="match status" value="1"/>
</dbReference>
<feature type="signal peptide" evidence="11">
    <location>
        <begin position="1"/>
        <end position="22"/>
    </location>
</feature>
<dbReference type="FunFam" id="2.40.70.10:FF:000225">
    <property type="entry name" value="Predicted protein"/>
    <property type="match status" value="1"/>
</dbReference>
<feature type="transmembrane region" description="Helical" evidence="10">
    <location>
        <begin position="614"/>
        <end position="633"/>
    </location>
</feature>
<feature type="chain" id="PRO_5030582964" description="Peptidase A1 domain-containing protein" evidence="11">
    <location>
        <begin position="23"/>
        <end position="683"/>
    </location>
</feature>
<dbReference type="PROSITE" id="PS51767">
    <property type="entry name" value="PEPTIDASE_A1"/>
    <property type="match status" value="1"/>
</dbReference>
<dbReference type="GO" id="GO:0016020">
    <property type="term" value="C:membrane"/>
    <property type="evidence" value="ECO:0007669"/>
    <property type="project" value="UniProtKB-SubCell"/>
</dbReference>
<feature type="compositionally biased region" description="Basic and acidic residues" evidence="9">
    <location>
        <begin position="50"/>
        <end position="61"/>
    </location>
</feature>
<dbReference type="InterPro" id="IPR001461">
    <property type="entry name" value="Aspartic_peptidase_A1"/>
</dbReference>
<evidence type="ECO:0000256" key="7">
    <source>
        <dbReference type="ARBA" id="ARBA00022989"/>
    </source>
</evidence>
<dbReference type="InterPro" id="IPR021109">
    <property type="entry name" value="Peptidase_aspartic_dom_sf"/>
</dbReference>
<evidence type="ECO:0000256" key="9">
    <source>
        <dbReference type="SAM" id="MobiDB-lite"/>
    </source>
</evidence>
<dbReference type="InterPro" id="IPR033121">
    <property type="entry name" value="PEPTIDASE_A1"/>
</dbReference>
<evidence type="ECO:0000256" key="1">
    <source>
        <dbReference type="ARBA" id="ARBA00004370"/>
    </source>
</evidence>
<sequence>MRIGQVSTTLLWASLTWSQVNSSSNNSVHQLPLVPHRSQTTRRRLQAGKIPEKPERPQQYSHEHRYLKKEHALQVGALYQGYGTHYVDLWVGTPPQRQTLIVDTGSGVSAFPCGQCDDCGEGHHIDKYFLESESSTFTKVPCGKCSRGSCSKANPDSPECRISMSYQEGSSWHAYEARDQCYIGGPHDHGLDKDNDGSSDLDPDHAKAFSFDMMFGCQTKLTGLFKTQLADGIMGMDNVKQAFWAQMHDAGIMETRDFALCFTRQPMADKDGTEAGAMTMGGFDTRLHKTPLVFSTTKGYGSRGFFGVHIRKMYLREGGGGHSAVSTDPKLNVQLLDLQESTLNSGRIIVDSGTTDTYFTRKAASVFKAAFEKMTGKQYNHEAVSLTEEELNQYPTILFQITGDIEFNQGLYKNPKDVVGLAKALDPDNPFDIILALPPQHYMEFDDSKGKYVARFYLDEANGGVLGANVMMGHDVYFDVDNQRVGWAESDCDYTHTVAKEGFDVSGFPDPEQEDGEAGEDDDDTAEQKDDDGDLPEQDDDDDDGIDDDDDTDDDDENTDDDDTDDDDDNVKDDDDTPEMPDETHDHDKTTDDVKQTIHPAVSACSDFSCRGTVAFLMILMCVCGVCIGRYCFGPNYPKPRGKGHKVELEMYSNGGGYRDDPEVDGLVPPGSNGSDKFRDEPY</sequence>
<keyword evidence="4 10" id="KW-0812">Transmembrane</keyword>
<feature type="region of interest" description="Disordered" evidence="9">
    <location>
        <begin position="502"/>
        <end position="594"/>
    </location>
</feature>
<evidence type="ECO:0000256" key="10">
    <source>
        <dbReference type="SAM" id="Phobius"/>
    </source>
</evidence>
<evidence type="ECO:0000256" key="3">
    <source>
        <dbReference type="ARBA" id="ARBA00022670"/>
    </source>
</evidence>
<keyword evidence="5 11" id="KW-0732">Signal</keyword>
<protein>
    <recommendedName>
        <fullName evidence="12">Peptidase A1 domain-containing protein</fullName>
    </recommendedName>
</protein>
<feature type="region of interest" description="Disordered" evidence="9">
    <location>
        <begin position="36"/>
        <end position="61"/>
    </location>
</feature>
<reference evidence="13" key="1">
    <citation type="submission" date="2021-01" db="EMBL/GenBank/DDBJ databases">
        <authorList>
            <person name="Corre E."/>
            <person name="Pelletier E."/>
            <person name="Niang G."/>
            <person name="Scheremetjew M."/>
            <person name="Finn R."/>
            <person name="Kale V."/>
            <person name="Holt S."/>
            <person name="Cochrane G."/>
            <person name="Meng A."/>
            <person name="Brown T."/>
            <person name="Cohen L."/>
        </authorList>
    </citation>
    <scope>NUCLEOTIDE SEQUENCE</scope>
    <source>
        <strain evidence="13">CCMP 410</strain>
    </source>
</reference>
<comment type="similarity">
    <text evidence="2">Belongs to the peptidase A1 family.</text>
</comment>
<keyword evidence="6" id="KW-0378">Hydrolase</keyword>
<gene>
    <name evidence="13" type="ORF">GOCE00092_LOCUS2037</name>
</gene>
<evidence type="ECO:0000256" key="2">
    <source>
        <dbReference type="ARBA" id="ARBA00007447"/>
    </source>
</evidence>
<name>A0A7S1UQG2_9STRA</name>
<dbReference type="Pfam" id="PF14543">
    <property type="entry name" value="TAXi_N"/>
    <property type="match status" value="1"/>
</dbReference>
<feature type="compositionally biased region" description="Basic and acidic residues" evidence="9">
    <location>
        <begin position="582"/>
        <end position="594"/>
    </location>
</feature>
<dbReference type="AlphaFoldDB" id="A0A7S1UQG2"/>
<proteinExistence type="inferred from homology"/>
<feature type="domain" description="Peptidase A1" evidence="12">
    <location>
        <begin position="85"/>
        <end position="488"/>
    </location>
</feature>
<keyword evidence="7 10" id="KW-1133">Transmembrane helix</keyword>
<comment type="subcellular location">
    <subcellularLocation>
        <location evidence="1">Membrane</location>
    </subcellularLocation>
</comment>
<dbReference type="InterPro" id="IPR032861">
    <property type="entry name" value="TAXi_N"/>
</dbReference>
<dbReference type="GO" id="GO:0004190">
    <property type="term" value="F:aspartic-type endopeptidase activity"/>
    <property type="evidence" value="ECO:0007669"/>
    <property type="project" value="InterPro"/>
</dbReference>
<evidence type="ECO:0000256" key="6">
    <source>
        <dbReference type="ARBA" id="ARBA00022801"/>
    </source>
</evidence>
<dbReference type="PANTHER" id="PTHR13683">
    <property type="entry name" value="ASPARTYL PROTEASES"/>
    <property type="match status" value="1"/>
</dbReference>
<keyword evidence="8 10" id="KW-0472">Membrane</keyword>
<feature type="compositionally biased region" description="Acidic residues" evidence="9">
    <location>
        <begin position="511"/>
        <end position="581"/>
    </location>
</feature>
<evidence type="ECO:0000256" key="5">
    <source>
        <dbReference type="ARBA" id="ARBA00022729"/>
    </source>
</evidence>